<reference evidence="7 8" key="1">
    <citation type="submission" date="2018-10" db="EMBL/GenBank/DDBJ databases">
        <title>Anaerotruncus faecis sp. nov., isolated from human feces.</title>
        <authorList>
            <person name="Wang Y.-J."/>
        </authorList>
    </citation>
    <scope>NUCLEOTIDE SEQUENCE [LARGE SCALE GENOMIC DNA]</scope>
    <source>
        <strain evidence="7 8">22A2-44</strain>
    </source>
</reference>
<accession>A0A498CUL5</accession>
<evidence type="ECO:0000256" key="5">
    <source>
        <dbReference type="ARBA" id="ARBA00023014"/>
    </source>
</evidence>
<evidence type="ECO:0000259" key="6">
    <source>
        <dbReference type="PROSITE" id="PS51918"/>
    </source>
</evidence>
<keyword evidence="5" id="KW-0411">Iron-sulfur</keyword>
<dbReference type="GO" id="GO:0046872">
    <property type="term" value="F:metal ion binding"/>
    <property type="evidence" value="ECO:0007669"/>
    <property type="project" value="UniProtKB-KW"/>
</dbReference>
<proteinExistence type="predicted"/>
<dbReference type="EMBL" id="RCHT01000001">
    <property type="protein sequence ID" value="RLL14669.1"/>
    <property type="molecule type" value="Genomic_DNA"/>
</dbReference>
<protein>
    <submittedName>
        <fullName evidence="7">TIGR04100 family radical SAM protein</fullName>
    </submittedName>
</protein>
<name>A0A498CUL5_9FIRM</name>
<keyword evidence="1" id="KW-0004">4Fe-4S</keyword>
<feature type="domain" description="Radical SAM core" evidence="6">
    <location>
        <begin position="6"/>
        <end position="200"/>
    </location>
</feature>
<dbReference type="Pfam" id="PF04055">
    <property type="entry name" value="Radical_SAM"/>
    <property type="match status" value="1"/>
</dbReference>
<dbReference type="NCBIfam" id="TIGR04100">
    <property type="entry name" value="rSAM_pair_X"/>
    <property type="match status" value="1"/>
</dbReference>
<sequence>MEDILYVYGDSLYVNLTNKCPCRCTFCIRSQKEGLGTAESLWLDHDPTAEEVIAAFGDYDLSAYQEVIFCGYGEPMCALDTLLAVCRYLRGVGGVKIRVNTNGLGDLIHGKPTAPLLEGLVDTVSVSLNTSDAEKYNAVCRPSFGPAAYDAMLQFAVDCKRYVPAVKFSIVDVIPPDEIEICKQTAARLGIPLRIRHFSD</sequence>
<dbReference type="Proteomes" id="UP000276301">
    <property type="component" value="Unassembled WGS sequence"/>
</dbReference>
<evidence type="ECO:0000256" key="1">
    <source>
        <dbReference type="ARBA" id="ARBA00022485"/>
    </source>
</evidence>
<evidence type="ECO:0000256" key="3">
    <source>
        <dbReference type="ARBA" id="ARBA00022723"/>
    </source>
</evidence>
<dbReference type="SFLD" id="SFLDG01111">
    <property type="entry name" value="Uncharacterised_Radical_SAM_Su"/>
    <property type="match status" value="1"/>
</dbReference>
<gene>
    <name evidence="7" type="ORF">D4A47_01435</name>
</gene>
<evidence type="ECO:0000313" key="7">
    <source>
        <dbReference type="EMBL" id="RLL14669.1"/>
    </source>
</evidence>
<dbReference type="InterPro" id="IPR007197">
    <property type="entry name" value="rSAM"/>
</dbReference>
<keyword evidence="8" id="KW-1185">Reference proteome</keyword>
<dbReference type="InterPro" id="IPR013785">
    <property type="entry name" value="Aldolase_TIM"/>
</dbReference>
<evidence type="ECO:0000256" key="4">
    <source>
        <dbReference type="ARBA" id="ARBA00023004"/>
    </source>
</evidence>
<dbReference type="SFLD" id="SFLDS00029">
    <property type="entry name" value="Radical_SAM"/>
    <property type="match status" value="1"/>
</dbReference>
<keyword evidence="4" id="KW-0408">Iron</keyword>
<dbReference type="InterPro" id="IPR023821">
    <property type="entry name" value="rSAM_TatD-assoc"/>
</dbReference>
<dbReference type="CDD" id="cd01335">
    <property type="entry name" value="Radical_SAM"/>
    <property type="match status" value="1"/>
</dbReference>
<evidence type="ECO:0000313" key="8">
    <source>
        <dbReference type="Proteomes" id="UP000276301"/>
    </source>
</evidence>
<dbReference type="RefSeq" id="WP_121585752.1">
    <property type="nucleotide sequence ID" value="NZ_RCHT01000001.1"/>
</dbReference>
<comment type="caution">
    <text evidence="7">The sequence shown here is derived from an EMBL/GenBank/DDBJ whole genome shotgun (WGS) entry which is preliminary data.</text>
</comment>
<keyword evidence="2" id="KW-0949">S-adenosyl-L-methionine</keyword>
<dbReference type="GO" id="GO:0051539">
    <property type="term" value="F:4 iron, 4 sulfur cluster binding"/>
    <property type="evidence" value="ECO:0007669"/>
    <property type="project" value="UniProtKB-KW"/>
</dbReference>
<dbReference type="Gene3D" id="3.20.20.70">
    <property type="entry name" value="Aldolase class I"/>
    <property type="match status" value="1"/>
</dbReference>
<dbReference type="PROSITE" id="PS51918">
    <property type="entry name" value="RADICAL_SAM"/>
    <property type="match status" value="1"/>
</dbReference>
<dbReference type="GO" id="GO:0003824">
    <property type="term" value="F:catalytic activity"/>
    <property type="evidence" value="ECO:0007669"/>
    <property type="project" value="InterPro"/>
</dbReference>
<dbReference type="InterPro" id="IPR058240">
    <property type="entry name" value="rSAM_sf"/>
</dbReference>
<keyword evidence="3" id="KW-0479">Metal-binding</keyword>
<dbReference type="PANTHER" id="PTHR42836:SF1">
    <property type="entry name" value="7-CARBOXY-7-DEAZAGUANINE SYNTHASE"/>
    <property type="match status" value="1"/>
</dbReference>
<dbReference type="AlphaFoldDB" id="A0A498CUL5"/>
<dbReference type="SUPFAM" id="SSF102114">
    <property type="entry name" value="Radical SAM enzymes"/>
    <property type="match status" value="1"/>
</dbReference>
<dbReference type="InterPro" id="IPR023822">
    <property type="entry name" value="rSAM_TatD-assoc_bac"/>
</dbReference>
<evidence type="ECO:0000256" key="2">
    <source>
        <dbReference type="ARBA" id="ARBA00022691"/>
    </source>
</evidence>
<dbReference type="PANTHER" id="PTHR42836">
    <property type="entry name" value="7-CARBOXY-7-DEAZAGUANINE SYNTHASE"/>
    <property type="match status" value="1"/>
</dbReference>
<organism evidence="7 8">
    <name type="scientific">Anaerotruncus massiliensis</name>
    <name type="common">ex Liu et al. 2021</name>
    <dbReference type="NCBI Taxonomy" id="2321404"/>
    <lineage>
        <taxon>Bacteria</taxon>
        <taxon>Bacillati</taxon>
        <taxon>Bacillota</taxon>
        <taxon>Clostridia</taxon>
        <taxon>Eubacteriales</taxon>
        <taxon>Oscillospiraceae</taxon>
        <taxon>Anaerotruncus</taxon>
    </lineage>
</organism>
<dbReference type="NCBIfam" id="TIGR04038">
    <property type="entry name" value="tatD_link_rSAM"/>
    <property type="match status" value="1"/>
</dbReference>